<accession>A0ABT7IM60</accession>
<reference evidence="10" key="1">
    <citation type="submission" date="2023-03" db="EMBL/GenBank/DDBJ databases">
        <title>Mesosutterella sp. nov. isolated from porcine feces.</title>
        <authorList>
            <person name="Yu S."/>
        </authorList>
    </citation>
    <scope>NUCLEOTIDE SEQUENCE</scope>
    <source>
        <strain evidence="10">AGMB02718</strain>
    </source>
</reference>
<dbReference type="EC" id="4.2.1.20" evidence="8"/>
<keyword evidence="4 8" id="KW-0822">Tryptophan biosynthesis</keyword>
<comment type="function">
    <text evidence="8">The alpha subunit is responsible for the aldol cleavage of indoleglycerol phosphate to indole and glyceraldehyde 3-phosphate.</text>
</comment>
<keyword evidence="3 8" id="KW-0028">Amino-acid biosynthesis</keyword>
<dbReference type="EMBL" id="JAKZJU020000001">
    <property type="protein sequence ID" value="MDL2059450.1"/>
    <property type="molecule type" value="Genomic_DNA"/>
</dbReference>
<dbReference type="Gene3D" id="3.20.20.70">
    <property type="entry name" value="Aldolase class I"/>
    <property type="match status" value="1"/>
</dbReference>
<evidence type="ECO:0000256" key="2">
    <source>
        <dbReference type="ARBA" id="ARBA00011270"/>
    </source>
</evidence>
<dbReference type="Pfam" id="PF00290">
    <property type="entry name" value="Trp_syntA"/>
    <property type="match status" value="1"/>
</dbReference>
<dbReference type="GO" id="GO:0004834">
    <property type="term" value="F:tryptophan synthase activity"/>
    <property type="evidence" value="ECO:0007669"/>
    <property type="project" value="UniProtKB-EC"/>
</dbReference>
<evidence type="ECO:0000256" key="4">
    <source>
        <dbReference type="ARBA" id="ARBA00022822"/>
    </source>
</evidence>
<evidence type="ECO:0000256" key="9">
    <source>
        <dbReference type="RuleBase" id="RU003662"/>
    </source>
</evidence>
<evidence type="ECO:0000256" key="8">
    <source>
        <dbReference type="HAMAP-Rule" id="MF_00131"/>
    </source>
</evidence>
<dbReference type="CDD" id="cd04724">
    <property type="entry name" value="Tryptophan_synthase_alpha"/>
    <property type="match status" value="1"/>
</dbReference>
<dbReference type="InterPro" id="IPR018204">
    <property type="entry name" value="Trp_synthase_alpha_AS"/>
</dbReference>
<keyword evidence="11" id="KW-1185">Reference proteome</keyword>
<dbReference type="NCBIfam" id="TIGR00262">
    <property type="entry name" value="trpA"/>
    <property type="match status" value="1"/>
</dbReference>
<organism evidence="10 11">
    <name type="scientific">Mesosutterella faecium</name>
    <dbReference type="NCBI Taxonomy" id="2925194"/>
    <lineage>
        <taxon>Bacteria</taxon>
        <taxon>Pseudomonadati</taxon>
        <taxon>Pseudomonadota</taxon>
        <taxon>Betaproteobacteria</taxon>
        <taxon>Burkholderiales</taxon>
        <taxon>Sutterellaceae</taxon>
        <taxon>Mesosutterella</taxon>
    </lineage>
</organism>
<feature type="active site" description="Proton acceptor" evidence="8">
    <location>
        <position position="49"/>
    </location>
</feature>
<dbReference type="InterPro" id="IPR011060">
    <property type="entry name" value="RibuloseP-bd_barrel"/>
</dbReference>
<comment type="similarity">
    <text evidence="8 9">Belongs to the TrpA family.</text>
</comment>
<dbReference type="RefSeq" id="WP_243377518.1">
    <property type="nucleotide sequence ID" value="NZ_JAKZJU020000001.1"/>
</dbReference>
<evidence type="ECO:0000313" key="10">
    <source>
        <dbReference type="EMBL" id="MDL2059450.1"/>
    </source>
</evidence>
<evidence type="ECO:0000256" key="7">
    <source>
        <dbReference type="ARBA" id="ARBA00049047"/>
    </source>
</evidence>
<evidence type="ECO:0000256" key="5">
    <source>
        <dbReference type="ARBA" id="ARBA00023141"/>
    </source>
</evidence>
<comment type="pathway">
    <text evidence="1 8">Amino-acid biosynthesis; L-tryptophan biosynthesis; L-tryptophan from chorismate: step 5/5.</text>
</comment>
<dbReference type="HAMAP" id="MF_00131">
    <property type="entry name" value="Trp_synth_alpha"/>
    <property type="match status" value="1"/>
</dbReference>
<gene>
    <name evidence="8 10" type="primary">trpA</name>
    <name evidence="10" type="ORF">MUN46_005830</name>
</gene>
<dbReference type="InterPro" id="IPR002028">
    <property type="entry name" value="Trp_synthase_suA"/>
</dbReference>
<dbReference type="PROSITE" id="PS00167">
    <property type="entry name" value="TRP_SYNTHASE_ALPHA"/>
    <property type="match status" value="1"/>
</dbReference>
<dbReference type="PANTHER" id="PTHR43406">
    <property type="entry name" value="TRYPTOPHAN SYNTHASE, ALPHA CHAIN"/>
    <property type="match status" value="1"/>
</dbReference>
<sequence>MSRLESSFKELREAGRKALVPYICAGDPSLEATVPLMHALVAAGATAIELGMPFSDPMADGPVIQRASERAIENGANLDYVFECLRKFRETDSRTPVVLMGYANPVEYRGQEKFIADAKAAGADGILIVDYPYDEVPEFYEAVKKAGMDPIFMLAPTSAESRVKEVCALATGYLYYVSLKGTTGAGTLDVGSVRENVARIEKYAKCPVLVGFGISSGETARAIAQTCSGVIIGSALIRYVTAHREDAVEAAGSWISEIRRALDAA</sequence>
<feature type="active site" description="Proton acceptor" evidence="8">
    <location>
        <position position="60"/>
    </location>
</feature>
<dbReference type="InterPro" id="IPR013785">
    <property type="entry name" value="Aldolase_TIM"/>
</dbReference>
<keyword evidence="5 8" id="KW-0057">Aromatic amino acid biosynthesis</keyword>
<protein>
    <recommendedName>
        <fullName evidence="8">Tryptophan synthase alpha chain</fullName>
        <ecNumber evidence="8">4.2.1.20</ecNumber>
    </recommendedName>
</protein>
<dbReference type="SUPFAM" id="SSF51366">
    <property type="entry name" value="Ribulose-phoshate binding barrel"/>
    <property type="match status" value="1"/>
</dbReference>
<comment type="subunit">
    <text evidence="2 8">Tetramer of two alpha and two beta chains.</text>
</comment>
<evidence type="ECO:0000256" key="3">
    <source>
        <dbReference type="ARBA" id="ARBA00022605"/>
    </source>
</evidence>
<evidence type="ECO:0000256" key="6">
    <source>
        <dbReference type="ARBA" id="ARBA00023239"/>
    </source>
</evidence>
<evidence type="ECO:0000313" key="11">
    <source>
        <dbReference type="Proteomes" id="UP001165481"/>
    </source>
</evidence>
<evidence type="ECO:0000256" key="1">
    <source>
        <dbReference type="ARBA" id="ARBA00004733"/>
    </source>
</evidence>
<keyword evidence="6 8" id="KW-0456">Lyase</keyword>
<dbReference type="Proteomes" id="UP001165481">
    <property type="component" value="Unassembled WGS sequence"/>
</dbReference>
<comment type="catalytic activity">
    <reaction evidence="7 8">
        <text>(1S,2R)-1-C-(indol-3-yl)glycerol 3-phosphate + L-serine = D-glyceraldehyde 3-phosphate + L-tryptophan + H2O</text>
        <dbReference type="Rhea" id="RHEA:10532"/>
        <dbReference type="ChEBI" id="CHEBI:15377"/>
        <dbReference type="ChEBI" id="CHEBI:33384"/>
        <dbReference type="ChEBI" id="CHEBI:57912"/>
        <dbReference type="ChEBI" id="CHEBI:58866"/>
        <dbReference type="ChEBI" id="CHEBI:59776"/>
        <dbReference type="EC" id="4.2.1.20"/>
    </reaction>
</comment>
<proteinExistence type="inferred from homology"/>
<comment type="caution">
    <text evidence="10">The sequence shown here is derived from an EMBL/GenBank/DDBJ whole genome shotgun (WGS) entry which is preliminary data.</text>
</comment>
<name>A0ABT7IM60_9BURK</name>
<dbReference type="PANTHER" id="PTHR43406:SF1">
    <property type="entry name" value="TRYPTOPHAN SYNTHASE ALPHA CHAIN, CHLOROPLASTIC"/>
    <property type="match status" value="1"/>
</dbReference>